<feature type="region of interest" description="Disordered" evidence="1">
    <location>
        <begin position="46"/>
        <end position="93"/>
    </location>
</feature>
<dbReference type="Proteomes" id="UP001187192">
    <property type="component" value="Unassembled WGS sequence"/>
</dbReference>
<sequence>MTKTPFGNLPKAQHCIVLRSNKFQRYLPTESATKISQPADYMREASWGGSRAGLAEAEETGRNSSWPDGGKEENLAHESSGPNYPHTGGSLLE</sequence>
<accession>A0AA88JAJ6</accession>
<protein>
    <submittedName>
        <fullName evidence="2">Uncharacterized protein</fullName>
    </submittedName>
</protein>
<dbReference type="EMBL" id="BTGU01000226">
    <property type="protein sequence ID" value="GMN65331.1"/>
    <property type="molecule type" value="Genomic_DNA"/>
</dbReference>
<evidence type="ECO:0000313" key="2">
    <source>
        <dbReference type="EMBL" id="GMN65331.1"/>
    </source>
</evidence>
<gene>
    <name evidence="2" type="ORF">TIFTF001_034403</name>
</gene>
<name>A0AA88JAJ6_FICCA</name>
<dbReference type="AlphaFoldDB" id="A0AA88JAJ6"/>
<proteinExistence type="predicted"/>
<evidence type="ECO:0000256" key="1">
    <source>
        <dbReference type="SAM" id="MobiDB-lite"/>
    </source>
</evidence>
<reference evidence="2" key="1">
    <citation type="submission" date="2023-07" db="EMBL/GenBank/DDBJ databases">
        <title>draft genome sequence of fig (Ficus carica).</title>
        <authorList>
            <person name="Takahashi T."/>
            <person name="Nishimura K."/>
        </authorList>
    </citation>
    <scope>NUCLEOTIDE SEQUENCE</scope>
</reference>
<comment type="caution">
    <text evidence="2">The sequence shown here is derived from an EMBL/GenBank/DDBJ whole genome shotgun (WGS) entry which is preliminary data.</text>
</comment>
<evidence type="ECO:0000313" key="3">
    <source>
        <dbReference type="Proteomes" id="UP001187192"/>
    </source>
</evidence>
<keyword evidence="3" id="KW-1185">Reference proteome</keyword>
<organism evidence="2 3">
    <name type="scientific">Ficus carica</name>
    <name type="common">Common fig</name>
    <dbReference type="NCBI Taxonomy" id="3494"/>
    <lineage>
        <taxon>Eukaryota</taxon>
        <taxon>Viridiplantae</taxon>
        <taxon>Streptophyta</taxon>
        <taxon>Embryophyta</taxon>
        <taxon>Tracheophyta</taxon>
        <taxon>Spermatophyta</taxon>
        <taxon>Magnoliopsida</taxon>
        <taxon>eudicotyledons</taxon>
        <taxon>Gunneridae</taxon>
        <taxon>Pentapetalae</taxon>
        <taxon>rosids</taxon>
        <taxon>fabids</taxon>
        <taxon>Rosales</taxon>
        <taxon>Moraceae</taxon>
        <taxon>Ficeae</taxon>
        <taxon>Ficus</taxon>
    </lineage>
</organism>